<feature type="transmembrane region" description="Helical" evidence="1">
    <location>
        <begin position="12"/>
        <end position="35"/>
    </location>
</feature>
<evidence type="ECO:0000313" key="2">
    <source>
        <dbReference type="EMBL" id="KAJ8973131.1"/>
    </source>
</evidence>
<gene>
    <name evidence="2" type="ORF">NQ317_001562</name>
</gene>
<keyword evidence="1" id="KW-0472">Membrane</keyword>
<dbReference type="Proteomes" id="UP001162164">
    <property type="component" value="Unassembled WGS sequence"/>
</dbReference>
<accession>A0ABQ9J4T4</accession>
<evidence type="ECO:0000313" key="3">
    <source>
        <dbReference type="Proteomes" id="UP001162164"/>
    </source>
</evidence>
<protein>
    <submittedName>
        <fullName evidence="2">Uncharacterized protein</fullName>
    </submittedName>
</protein>
<organism evidence="2 3">
    <name type="scientific">Molorchus minor</name>
    <dbReference type="NCBI Taxonomy" id="1323400"/>
    <lineage>
        <taxon>Eukaryota</taxon>
        <taxon>Metazoa</taxon>
        <taxon>Ecdysozoa</taxon>
        <taxon>Arthropoda</taxon>
        <taxon>Hexapoda</taxon>
        <taxon>Insecta</taxon>
        <taxon>Pterygota</taxon>
        <taxon>Neoptera</taxon>
        <taxon>Endopterygota</taxon>
        <taxon>Coleoptera</taxon>
        <taxon>Polyphaga</taxon>
        <taxon>Cucujiformia</taxon>
        <taxon>Chrysomeloidea</taxon>
        <taxon>Cerambycidae</taxon>
        <taxon>Lamiinae</taxon>
        <taxon>Monochamini</taxon>
        <taxon>Molorchus</taxon>
    </lineage>
</organism>
<name>A0ABQ9J4T4_9CUCU</name>
<proteinExistence type="predicted"/>
<keyword evidence="3" id="KW-1185">Reference proteome</keyword>
<dbReference type="EMBL" id="JAPWTJ010001232">
    <property type="protein sequence ID" value="KAJ8973131.1"/>
    <property type="molecule type" value="Genomic_DNA"/>
</dbReference>
<keyword evidence="1" id="KW-0812">Transmembrane</keyword>
<keyword evidence="1" id="KW-1133">Transmembrane helix</keyword>
<evidence type="ECO:0000256" key="1">
    <source>
        <dbReference type="SAM" id="Phobius"/>
    </source>
</evidence>
<comment type="caution">
    <text evidence="2">The sequence shown here is derived from an EMBL/GenBank/DDBJ whole genome shotgun (WGS) entry which is preliminary data.</text>
</comment>
<reference evidence="2" key="1">
    <citation type="journal article" date="2023" name="Insect Mol. Biol.">
        <title>Genome sequencing provides insights into the evolution of gene families encoding plant cell wall-degrading enzymes in longhorned beetles.</title>
        <authorList>
            <person name="Shin N.R."/>
            <person name="Okamura Y."/>
            <person name="Kirsch R."/>
            <person name="Pauchet Y."/>
        </authorList>
    </citation>
    <scope>NUCLEOTIDE SEQUENCE</scope>
    <source>
        <strain evidence="2">MMC_N1</strain>
    </source>
</reference>
<sequence length="182" mass="20636">MIITSLRGPSGILMIRLIIILFAINEEYIIFARLFSKTVNIAGRANIFQTVWNYNSYESKIFVDKEQYVPLPPCLGFLDPMRLAVQEIKSNDWTSINWLYFNLPGLDVKSISRTSSKREFLGRLSAEISPLNCQVFILSSLSSELFSKKSMLPSASDPDSSELSPVLLLQNYHYHLVHGSTP</sequence>